<sequence length="338" mass="37391">MAGVEDSLLQLQRLIAGARKEGGGGGGESDKKHDGKTSKGVGVAELTRTFARLEAELFRQQGLQDKARELHRRAERRRREQRGRGQGQQRSCQTGTVPVEESRNTAYAAVGAGDAEAGSTSREFSSPGSSSLNGAATLLRQEAPSHDAQRRLNDGSHVEETENSRRVRGACHRTDPAAHLLVNLTDGSTRLQGIGVGCSLGNNKDVMSRVSGRCAPSYSFAQAYAGDDRKRLLFIVDQLSRILREERRQKEVLLMRVVDPMIRQIEALEQELARQRCDNEALRREAERRVDSRQALGTSGVGRGEKTDSGGEDDRVLTLLQYCEEQLLRLTEQRMLRK</sequence>
<feature type="compositionally biased region" description="Polar residues" evidence="1">
    <location>
        <begin position="119"/>
        <end position="134"/>
    </location>
</feature>
<reference evidence="2 3" key="1">
    <citation type="submission" date="2013-07" db="EMBL/GenBank/DDBJ databases">
        <authorList>
            <person name="Stoco P.H."/>
            <person name="Wagner G."/>
            <person name="Gerber A."/>
            <person name="Zaha A."/>
            <person name="Thompson C."/>
            <person name="Bartholomeu D.C."/>
            <person name="Luckemeyer D.D."/>
            <person name="Bahia D."/>
            <person name="Loreto E."/>
            <person name="Prestes E.B."/>
            <person name="Lima F.M."/>
            <person name="Rodrigues-Luiz G."/>
            <person name="Vallejo G.A."/>
            <person name="Filho J.F."/>
            <person name="Monteiro K.M."/>
            <person name="Tyler K.M."/>
            <person name="de Almeida L.G."/>
            <person name="Ortiz M.F."/>
            <person name="Siervo M.A."/>
            <person name="de Moraes M.H."/>
            <person name="Cunha O.L."/>
            <person name="Mendonca-Neto R."/>
            <person name="Silva R."/>
            <person name="Teixeira S.M."/>
            <person name="Murta S.M."/>
            <person name="Sincero T.C."/>
            <person name="Mendes T.A."/>
            <person name="Urmenyi T.P."/>
            <person name="Silva V.G."/>
            <person name="da Rocha W.D."/>
            <person name="Andersson B."/>
            <person name="Romanha A.J."/>
            <person name="Steindel M."/>
            <person name="de Vasconcelos A.T."/>
            <person name="Grisard E.C."/>
        </authorList>
    </citation>
    <scope>NUCLEOTIDE SEQUENCE [LARGE SCALE GENOMIC DNA]</scope>
    <source>
        <strain evidence="2 3">SC58</strain>
    </source>
</reference>
<feature type="region of interest" description="Disordered" evidence="1">
    <location>
        <begin position="288"/>
        <end position="312"/>
    </location>
</feature>
<evidence type="ECO:0000313" key="3">
    <source>
        <dbReference type="Proteomes" id="UP000031737"/>
    </source>
</evidence>
<dbReference type="EMBL" id="AUPL01003568">
    <property type="protein sequence ID" value="ESL08724.1"/>
    <property type="molecule type" value="Genomic_DNA"/>
</dbReference>
<dbReference type="OrthoDB" id="248308at2759"/>
<feature type="compositionally biased region" description="Basic and acidic residues" evidence="1">
    <location>
        <begin position="143"/>
        <end position="165"/>
    </location>
</feature>
<feature type="compositionally biased region" description="Basic and acidic residues" evidence="1">
    <location>
        <begin position="18"/>
        <end position="37"/>
    </location>
</feature>
<feature type="compositionally biased region" description="Basic and acidic residues" evidence="1">
    <location>
        <begin position="303"/>
        <end position="312"/>
    </location>
</feature>
<keyword evidence="3" id="KW-1185">Reference proteome</keyword>
<protein>
    <submittedName>
        <fullName evidence="2">Uncharacterized protein</fullName>
    </submittedName>
</protein>
<dbReference type="VEuPathDB" id="TriTrypDB:TRSC58_03568"/>
<name>A0A061J1A4_TRYRA</name>
<proteinExistence type="predicted"/>
<gene>
    <name evidence="2" type="ORF">TRSC58_03568</name>
</gene>
<evidence type="ECO:0000313" key="2">
    <source>
        <dbReference type="EMBL" id="ESL08724.1"/>
    </source>
</evidence>
<feature type="region of interest" description="Disordered" evidence="1">
    <location>
        <begin position="66"/>
        <end position="99"/>
    </location>
</feature>
<feature type="compositionally biased region" description="Basic residues" evidence="1">
    <location>
        <begin position="69"/>
        <end position="81"/>
    </location>
</feature>
<accession>A0A061J1A4</accession>
<evidence type="ECO:0000256" key="1">
    <source>
        <dbReference type="SAM" id="MobiDB-lite"/>
    </source>
</evidence>
<feature type="region of interest" description="Disordered" evidence="1">
    <location>
        <begin position="111"/>
        <end position="167"/>
    </location>
</feature>
<comment type="caution">
    <text evidence="2">The sequence shown here is derived from an EMBL/GenBank/DDBJ whole genome shotgun (WGS) entry which is preliminary data.</text>
</comment>
<organism evidence="2 3">
    <name type="scientific">Trypanosoma rangeli SC58</name>
    <dbReference type="NCBI Taxonomy" id="429131"/>
    <lineage>
        <taxon>Eukaryota</taxon>
        <taxon>Discoba</taxon>
        <taxon>Euglenozoa</taxon>
        <taxon>Kinetoplastea</taxon>
        <taxon>Metakinetoplastina</taxon>
        <taxon>Trypanosomatida</taxon>
        <taxon>Trypanosomatidae</taxon>
        <taxon>Trypanosoma</taxon>
        <taxon>Herpetosoma</taxon>
    </lineage>
</organism>
<feature type="region of interest" description="Disordered" evidence="1">
    <location>
        <begin position="15"/>
        <end position="42"/>
    </location>
</feature>
<dbReference type="Proteomes" id="UP000031737">
    <property type="component" value="Unassembled WGS sequence"/>
</dbReference>
<dbReference type="AlphaFoldDB" id="A0A061J1A4"/>